<evidence type="ECO:0000313" key="2">
    <source>
        <dbReference type="Proteomes" id="UP000649604"/>
    </source>
</evidence>
<dbReference type="InterPro" id="IPR052544">
    <property type="entry name" value="Bacteriocin_Proc_Enz"/>
</dbReference>
<dbReference type="Proteomes" id="UP000649604">
    <property type="component" value="Unassembled WGS sequence"/>
</dbReference>
<dbReference type="PANTHER" id="PTHR43745">
    <property type="entry name" value="NITROREDUCTASE MJ1384-RELATED"/>
    <property type="match status" value="1"/>
</dbReference>
<evidence type="ECO:0000313" key="1">
    <source>
        <dbReference type="EMBL" id="MBD3325780.1"/>
    </source>
</evidence>
<protein>
    <submittedName>
        <fullName evidence="1">SagB/ThcOx family dehydrogenase</fullName>
    </submittedName>
</protein>
<accession>A0A9D5JX72</accession>
<dbReference type="AlphaFoldDB" id="A0A9D5JX72"/>
<dbReference type="SUPFAM" id="SSF55469">
    <property type="entry name" value="FMN-dependent nitroreductase-like"/>
    <property type="match status" value="1"/>
</dbReference>
<dbReference type="EMBL" id="WJJP01000469">
    <property type="protein sequence ID" value="MBD3325780.1"/>
    <property type="molecule type" value="Genomic_DNA"/>
</dbReference>
<dbReference type="Gene3D" id="3.40.109.10">
    <property type="entry name" value="NADH Oxidase"/>
    <property type="match status" value="1"/>
</dbReference>
<dbReference type="GO" id="GO:0016491">
    <property type="term" value="F:oxidoreductase activity"/>
    <property type="evidence" value="ECO:0007669"/>
    <property type="project" value="InterPro"/>
</dbReference>
<feature type="non-terminal residue" evidence="1">
    <location>
        <position position="121"/>
    </location>
</feature>
<sequence length="121" mass="13695">MPTSSMENYREFLKDNIRLQADFSQTAQNRGVPPPPLEKPCSSDAVRFALPGPEAWKTIGQVDVLTAIQRRRSRRDFRKEPLTLEELAFLLWTTQGITRQVNPAVAFRTVPSAGCRHALET</sequence>
<reference evidence="1" key="1">
    <citation type="submission" date="2019-11" db="EMBL/GenBank/DDBJ databases">
        <title>Microbial mats filling the niche in hypersaline microbial mats.</title>
        <authorList>
            <person name="Wong H.L."/>
            <person name="Macleod F.I."/>
            <person name="White R.A. III"/>
            <person name="Burns B.P."/>
        </authorList>
    </citation>
    <scope>NUCLEOTIDE SEQUENCE</scope>
    <source>
        <strain evidence="1">Rbin_158</strain>
    </source>
</reference>
<name>A0A9D5JX72_9BACT</name>
<dbReference type="InterPro" id="IPR000415">
    <property type="entry name" value="Nitroreductase-like"/>
</dbReference>
<gene>
    <name evidence="1" type="ORF">GF339_14430</name>
</gene>
<comment type="caution">
    <text evidence="1">The sequence shown here is derived from an EMBL/GenBank/DDBJ whole genome shotgun (WGS) entry which is preliminary data.</text>
</comment>
<proteinExistence type="predicted"/>
<dbReference type="PANTHER" id="PTHR43745:SF2">
    <property type="entry name" value="NITROREDUCTASE MJ1384-RELATED"/>
    <property type="match status" value="1"/>
</dbReference>
<organism evidence="1 2">
    <name type="scientific">candidate division KSB3 bacterium</name>
    <dbReference type="NCBI Taxonomy" id="2044937"/>
    <lineage>
        <taxon>Bacteria</taxon>
        <taxon>candidate division KSB3</taxon>
    </lineage>
</organism>